<dbReference type="EMBL" id="AKHY01000154">
    <property type="protein sequence ID" value="EIT77010.1"/>
    <property type="molecule type" value="Genomic_DNA"/>
</dbReference>
<name>I8TRV5_ASPO3</name>
<gene>
    <name evidence="2" type="ORF">Ao3042_06816</name>
</gene>
<evidence type="ECO:0000313" key="3">
    <source>
        <dbReference type="Proteomes" id="UP000002812"/>
    </source>
</evidence>
<evidence type="ECO:0000313" key="2">
    <source>
        <dbReference type="EMBL" id="EIT77010.1"/>
    </source>
</evidence>
<comment type="caution">
    <text evidence="2">The sequence shown here is derived from an EMBL/GenBank/DDBJ whole genome shotgun (WGS) entry which is preliminary data.</text>
</comment>
<dbReference type="HOGENOM" id="CLU_993891_0_0_1"/>
<evidence type="ECO:0000256" key="1">
    <source>
        <dbReference type="SAM" id="MobiDB-lite"/>
    </source>
</evidence>
<organism evidence="2 3">
    <name type="scientific">Aspergillus oryzae (strain 3.042)</name>
    <name type="common">Yellow koji mold</name>
    <dbReference type="NCBI Taxonomy" id="1160506"/>
    <lineage>
        <taxon>Eukaryota</taxon>
        <taxon>Fungi</taxon>
        <taxon>Dikarya</taxon>
        <taxon>Ascomycota</taxon>
        <taxon>Pezizomycotina</taxon>
        <taxon>Eurotiomycetes</taxon>
        <taxon>Eurotiomycetidae</taxon>
        <taxon>Eurotiales</taxon>
        <taxon>Aspergillaceae</taxon>
        <taxon>Aspergillus</taxon>
        <taxon>Aspergillus subgen. Circumdati</taxon>
    </lineage>
</organism>
<feature type="region of interest" description="Disordered" evidence="1">
    <location>
        <begin position="201"/>
        <end position="222"/>
    </location>
</feature>
<dbReference type="AlphaFoldDB" id="I8TRV5"/>
<accession>I8TRV5</accession>
<reference evidence="2 3" key="1">
    <citation type="journal article" date="2012" name="Eukaryot. Cell">
        <title>Draft genome sequence of Aspergillus oryzae strain 3.042.</title>
        <authorList>
            <person name="Zhao G."/>
            <person name="Yao Y."/>
            <person name="Qi W."/>
            <person name="Wang C."/>
            <person name="Hou L."/>
            <person name="Zeng B."/>
            <person name="Cao X."/>
        </authorList>
    </citation>
    <scope>NUCLEOTIDE SEQUENCE [LARGE SCALE GENOMIC DNA]</scope>
    <source>
        <strain evidence="2 3">3.042</strain>
    </source>
</reference>
<dbReference type="Proteomes" id="UP000002812">
    <property type="component" value="Unassembled WGS sequence"/>
</dbReference>
<protein>
    <submittedName>
        <fullName evidence="2">Uncharacterized protein</fullName>
    </submittedName>
</protein>
<reference evidence="3" key="2">
    <citation type="submission" date="2012-06" db="EMBL/GenBank/DDBJ databases">
        <title>Comparative genomic analyses of Aspergillus oryzae 3.042 and A. oryzae RIB40 for soy-sauce fermentation.</title>
        <authorList>
            <person name="Zhao G."/>
            <person name="Hou L."/>
            <person name="Wang C."/>
            <person name="Cao X."/>
        </authorList>
    </citation>
    <scope>NUCLEOTIDE SEQUENCE [LARGE SCALE GENOMIC DNA]</scope>
    <source>
        <strain evidence="3">3.042</strain>
    </source>
</reference>
<sequence length="280" mass="31395">MYCNYSATKLQDIVYALLRLSAETADKARLKPNYHYHCACISKFILCQDVAKDTYRCEGSSKSGYQQINIDYKNTAHSLGFPSQGGTQWTLQGSVEPIHPFIAKLRNDYLSVIMSTATHQTDRDMESGENSDSTLKDKMDLISVIYFYHHGKNLSVSQDLVIVAASSEGYQAANNMQYLLVYCGHSLLPVSEGVVKVTAANKRPDGTPESLPLTENGTKKAERNEGSCGVLIVQSSLLYAERPKRTWSIRQLVFSLTKSIFRPYIDLMWRTLLQRALNNG</sequence>
<proteinExistence type="predicted"/>